<organism evidence="3 4">
    <name type="scientific">Leucocoprinus leucothites</name>
    <dbReference type="NCBI Taxonomy" id="201217"/>
    <lineage>
        <taxon>Eukaryota</taxon>
        <taxon>Fungi</taxon>
        <taxon>Dikarya</taxon>
        <taxon>Basidiomycota</taxon>
        <taxon>Agaricomycotina</taxon>
        <taxon>Agaricomycetes</taxon>
        <taxon>Agaricomycetidae</taxon>
        <taxon>Agaricales</taxon>
        <taxon>Agaricineae</taxon>
        <taxon>Agaricaceae</taxon>
        <taxon>Leucocoprinus</taxon>
    </lineage>
</organism>
<keyword evidence="4" id="KW-1185">Reference proteome</keyword>
<accession>A0A8H5LL16</accession>
<evidence type="ECO:0000313" key="3">
    <source>
        <dbReference type="EMBL" id="KAF5361028.1"/>
    </source>
</evidence>
<feature type="domain" description="PH" evidence="2">
    <location>
        <begin position="58"/>
        <end position="164"/>
    </location>
</feature>
<dbReference type="PANTHER" id="PTHR38700:SF1">
    <property type="entry name" value="PH DOMAIN-CONTAINING PROTEIN"/>
    <property type="match status" value="1"/>
</dbReference>
<dbReference type="SMART" id="SM00233">
    <property type="entry name" value="PH"/>
    <property type="match status" value="1"/>
</dbReference>
<dbReference type="EMBL" id="JAACJO010000003">
    <property type="protein sequence ID" value="KAF5361028.1"/>
    <property type="molecule type" value="Genomic_DNA"/>
</dbReference>
<reference evidence="3 4" key="1">
    <citation type="journal article" date="2020" name="ISME J.">
        <title>Uncovering the hidden diversity of litter-decomposition mechanisms in mushroom-forming fungi.</title>
        <authorList>
            <person name="Floudas D."/>
            <person name="Bentzer J."/>
            <person name="Ahren D."/>
            <person name="Johansson T."/>
            <person name="Persson P."/>
            <person name="Tunlid A."/>
        </authorList>
    </citation>
    <scope>NUCLEOTIDE SEQUENCE [LARGE SCALE GENOMIC DNA]</scope>
    <source>
        <strain evidence="3 4">CBS 146.42</strain>
    </source>
</reference>
<dbReference type="InterPro" id="IPR001849">
    <property type="entry name" value="PH_domain"/>
</dbReference>
<dbReference type="Gene3D" id="2.30.29.30">
    <property type="entry name" value="Pleckstrin-homology domain (PH domain)/Phosphotyrosine-binding domain (PTB)"/>
    <property type="match status" value="1"/>
</dbReference>
<evidence type="ECO:0000256" key="1">
    <source>
        <dbReference type="SAM" id="MobiDB-lite"/>
    </source>
</evidence>
<proteinExistence type="predicted"/>
<dbReference type="InterPro" id="IPR011993">
    <property type="entry name" value="PH-like_dom_sf"/>
</dbReference>
<sequence length="251" mass="28572">MIWEVAHDFGMERPIRHYERLSDVQASWNKDKLVNMFVARLTTLGPLLARSAIPSSSPVHAGYVEWEVKRGKWSKRWLQLREHSLWISKRDNGKDEALLCSLSNFDAYHFSRPYKSPKPFAFAIKSTDKLSFFENTQDYKHVISCSEKDGKVWMEKILLARLTGGLQSYVLHQERNVLFNPKSYGGQPTVATNSAAALSRAPTSRRPTKPTQPLVTVANSNLFEPGSLLHRHGPTQTLFLKYTIVATSQEP</sequence>
<dbReference type="AlphaFoldDB" id="A0A8H5LL16"/>
<dbReference type="Proteomes" id="UP000559027">
    <property type="component" value="Unassembled WGS sequence"/>
</dbReference>
<dbReference type="SUPFAM" id="SSF50729">
    <property type="entry name" value="PH domain-like"/>
    <property type="match status" value="1"/>
</dbReference>
<evidence type="ECO:0000313" key="4">
    <source>
        <dbReference type="Proteomes" id="UP000559027"/>
    </source>
</evidence>
<feature type="region of interest" description="Disordered" evidence="1">
    <location>
        <begin position="192"/>
        <end position="212"/>
    </location>
</feature>
<comment type="caution">
    <text evidence="3">The sequence shown here is derived from an EMBL/GenBank/DDBJ whole genome shotgun (WGS) entry which is preliminary data.</text>
</comment>
<dbReference type="Gene3D" id="3.10.20.90">
    <property type="entry name" value="Phosphatidylinositol 3-kinase Catalytic Subunit, Chain A, domain 1"/>
    <property type="match status" value="1"/>
</dbReference>
<dbReference type="OrthoDB" id="43122at2759"/>
<evidence type="ECO:0000259" key="2">
    <source>
        <dbReference type="SMART" id="SM00233"/>
    </source>
</evidence>
<protein>
    <recommendedName>
        <fullName evidence="2">PH domain-containing protein</fullName>
    </recommendedName>
</protein>
<name>A0A8H5LL16_9AGAR</name>
<dbReference type="PANTHER" id="PTHR38700">
    <property type="entry name" value="YALI0E22418P"/>
    <property type="match status" value="1"/>
</dbReference>
<gene>
    <name evidence="3" type="ORF">D9756_004992</name>
</gene>